<dbReference type="InterPro" id="IPR038051">
    <property type="entry name" value="XRCC4-like_N_sf"/>
</dbReference>
<dbReference type="InterPro" id="IPR052287">
    <property type="entry name" value="NHEJ_factor"/>
</dbReference>
<feature type="compositionally biased region" description="Basic and acidic residues" evidence="8">
    <location>
        <begin position="582"/>
        <end position="610"/>
    </location>
</feature>
<dbReference type="GO" id="GO:0032807">
    <property type="term" value="C:DNA ligase IV complex"/>
    <property type="evidence" value="ECO:0007669"/>
    <property type="project" value="TreeGrafter"/>
</dbReference>
<organism evidence="11 12">
    <name type="scientific">Aspergillus sydowii CBS 593.65</name>
    <dbReference type="NCBI Taxonomy" id="1036612"/>
    <lineage>
        <taxon>Eukaryota</taxon>
        <taxon>Fungi</taxon>
        <taxon>Dikarya</taxon>
        <taxon>Ascomycota</taxon>
        <taxon>Pezizomycotina</taxon>
        <taxon>Eurotiomycetes</taxon>
        <taxon>Eurotiomycetidae</taxon>
        <taxon>Eurotiales</taxon>
        <taxon>Aspergillaceae</taxon>
        <taxon>Aspergillus</taxon>
        <taxon>Aspergillus subgen. Nidulantes</taxon>
    </lineage>
</organism>
<feature type="compositionally biased region" description="Pro residues" evidence="8">
    <location>
        <begin position="517"/>
        <end position="527"/>
    </location>
</feature>
<feature type="compositionally biased region" description="Polar residues" evidence="8">
    <location>
        <begin position="260"/>
        <end position="270"/>
    </location>
</feature>
<feature type="compositionally biased region" description="Acidic residues" evidence="8">
    <location>
        <begin position="426"/>
        <end position="438"/>
    </location>
</feature>
<feature type="compositionally biased region" description="Acidic residues" evidence="8">
    <location>
        <begin position="485"/>
        <end position="495"/>
    </location>
</feature>
<name>A0A1L9T1D7_9EURO</name>
<feature type="compositionally biased region" description="Basic and acidic residues" evidence="8">
    <location>
        <begin position="349"/>
        <end position="358"/>
    </location>
</feature>
<feature type="compositionally biased region" description="Basic and acidic residues" evidence="8">
    <location>
        <begin position="617"/>
        <end position="635"/>
    </location>
</feature>
<evidence type="ECO:0000256" key="4">
    <source>
        <dbReference type="ARBA" id="ARBA00023204"/>
    </source>
</evidence>
<dbReference type="AlphaFoldDB" id="A0A1L9T1D7"/>
<accession>A0A1L9T1D7</accession>
<comment type="similarity">
    <text evidence="6">Belongs to the XRCC4-XLF family. XLF subfamily.</text>
</comment>
<evidence type="ECO:0000256" key="8">
    <source>
        <dbReference type="SAM" id="MobiDB-lite"/>
    </source>
</evidence>
<evidence type="ECO:0000256" key="6">
    <source>
        <dbReference type="ARBA" id="ARBA00025747"/>
    </source>
</evidence>
<reference evidence="12" key="1">
    <citation type="journal article" date="2017" name="Genome Biol.">
        <title>Comparative genomics reveals high biological diversity and specific adaptations in the industrially and medically important fungal genus Aspergillus.</title>
        <authorList>
            <person name="de Vries R.P."/>
            <person name="Riley R."/>
            <person name="Wiebenga A."/>
            <person name="Aguilar-Osorio G."/>
            <person name="Amillis S."/>
            <person name="Uchima C.A."/>
            <person name="Anderluh G."/>
            <person name="Asadollahi M."/>
            <person name="Askin M."/>
            <person name="Barry K."/>
            <person name="Battaglia E."/>
            <person name="Bayram O."/>
            <person name="Benocci T."/>
            <person name="Braus-Stromeyer S.A."/>
            <person name="Caldana C."/>
            <person name="Canovas D."/>
            <person name="Cerqueira G.C."/>
            <person name="Chen F."/>
            <person name="Chen W."/>
            <person name="Choi C."/>
            <person name="Clum A."/>
            <person name="Dos Santos R.A."/>
            <person name="Damasio A.R."/>
            <person name="Diallinas G."/>
            <person name="Emri T."/>
            <person name="Fekete E."/>
            <person name="Flipphi M."/>
            <person name="Freyberg S."/>
            <person name="Gallo A."/>
            <person name="Gournas C."/>
            <person name="Habgood R."/>
            <person name="Hainaut M."/>
            <person name="Harispe M.L."/>
            <person name="Henrissat B."/>
            <person name="Hilden K.S."/>
            <person name="Hope R."/>
            <person name="Hossain A."/>
            <person name="Karabika E."/>
            <person name="Karaffa L."/>
            <person name="Karanyi Z."/>
            <person name="Krasevec N."/>
            <person name="Kuo A."/>
            <person name="Kusch H."/>
            <person name="LaButti K."/>
            <person name="Lagendijk E.L."/>
            <person name="Lapidus A."/>
            <person name="Levasseur A."/>
            <person name="Lindquist E."/>
            <person name="Lipzen A."/>
            <person name="Logrieco A.F."/>
            <person name="MacCabe A."/>
            <person name="Maekelae M.R."/>
            <person name="Malavazi I."/>
            <person name="Melin P."/>
            <person name="Meyer V."/>
            <person name="Mielnichuk N."/>
            <person name="Miskei M."/>
            <person name="Molnar A.P."/>
            <person name="Mule G."/>
            <person name="Ngan C.Y."/>
            <person name="Orejas M."/>
            <person name="Orosz E."/>
            <person name="Ouedraogo J.P."/>
            <person name="Overkamp K.M."/>
            <person name="Park H.-S."/>
            <person name="Perrone G."/>
            <person name="Piumi F."/>
            <person name="Punt P.J."/>
            <person name="Ram A.F."/>
            <person name="Ramon A."/>
            <person name="Rauscher S."/>
            <person name="Record E."/>
            <person name="Riano-Pachon D.M."/>
            <person name="Robert V."/>
            <person name="Roehrig J."/>
            <person name="Ruller R."/>
            <person name="Salamov A."/>
            <person name="Salih N.S."/>
            <person name="Samson R.A."/>
            <person name="Sandor E."/>
            <person name="Sanguinetti M."/>
            <person name="Schuetze T."/>
            <person name="Sepcic K."/>
            <person name="Shelest E."/>
            <person name="Sherlock G."/>
            <person name="Sophianopoulou V."/>
            <person name="Squina F.M."/>
            <person name="Sun H."/>
            <person name="Susca A."/>
            <person name="Todd R.B."/>
            <person name="Tsang A."/>
            <person name="Unkles S.E."/>
            <person name="van de Wiele N."/>
            <person name="van Rossen-Uffink D."/>
            <person name="Oliveira J.V."/>
            <person name="Vesth T.C."/>
            <person name="Visser J."/>
            <person name="Yu J.-H."/>
            <person name="Zhou M."/>
            <person name="Andersen M.R."/>
            <person name="Archer D.B."/>
            <person name="Baker S.E."/>
            <person name="Benoit I."/>
            <person name="Brakhage A.A."/>
            <person name="Braus G.H."/>
            <person name="Fischer R."/>
            <person name="Frisvad J.C."/>
            <person name="Goldman G.H."/>
            <person name="Houbraken J."/>
            <person name="Oakley B."/>
            <person name="Pocsi I."/>
            <person name="Scazzocchio C."/>
            <person name="Seiboth B."/>
            <person name="vanKuyk P.A."/>
            <person name="Wortman J."/>
            <person name="Dyer P.S."/>
            <person name="Grigoriev I.V."/>
        </authorList>
    </citation>
    <scope>NUCLEOTIDE SEQUENCE [LARGE SCALE GENOMIC DNA]</scope>
    <source>
        <strain evidence="12">CBS 593.65</strain>
    </source>
</reference>
<dbReference type="Pfam" id="PF09302">
    <property type="entry name" value="XLF"/>
    <property type="match status" value="1"/>
</dbReference>
<dbReference type="CDD" id="cd22285">
    <property type="entry name" value="HD_XLF_N"/>
    <property type="match status" value="1"/>
</dbReference>
<feature type="compositionally biased region" description="Acidic residues" evidence="8">
    <location>
        <begin position="333"/>
        <end position="343"/>
    </location>
</feature>
<comment type="subcellular location">
    <subcellularLocation>
        <location evidence="1">Nucleus</location>
    </subcellularLocation>
</comment>
<dbReference type="GO" id="GO:0045027">
    <property type="term" value="F:DNA end binding"/>
    <property type="evidence" value="ECO:0007669"/>
    <property type="project" value="TreeGrafter"/>
</dbReference>
<evidence type="ECO:0000256" key="5">
    <source>
        <dbReference type="ARBA" id="ARBA00023242"/>
    </source>
</evidence>
<sequence length="645" mass="71376">MSEKWQRLHLSNEGNIPPLLFKYLTTTSGYELYITDLNYIWSERLDRKTVLKRADEDDTTIDPSEDLEQFKVLLQKIREGLQNDPGSKTSLNPETKGSVHSLEFTVTCKLPAPLRPLKWKLCLSREPQSSMTSHLLLPFINAEADREACQQSLIDELNKKDWVLAKVFDKIEAMGVDLSTIFPGTSGLRGAGRKGPTLAQAARYIRGLAPFSEQAWREEVSKSSPNAGLSANIVTEMSAGSRESGKLHSLKPPPDEWWTGFTTSDDTITALTPEGDSKREPTTKPLADGMDIDTDAGSETGEDDEFERQETPPRLKNPKSAPQNAASTRKGEDEETQSEDEEATFPKRKKEEETKSRVENQPSPAMRPKAAPTGKPKGLGTIGGKKQTKPKSPTQTPSPSPPPRKTAAAERPSSPPIRKQQLPVNNDDDETTDGDTDDEPPKPQPRLQQKPNTQDITTKPVPKPSRGLGFIGGKKKKQPTPELEPQPESESDLESDGDKVPPTRAESQSQPQTLEPGPGPQPQPQPPTKRKPLGRIGVIGGQKKDKAKEQSAESTGPAGTENTFPPAAKTTKTKSTQDTDDEKIKLEKETRTSSPPKEKKVVMKETPAEPEREETEEQRADRKREELKRQLEAKSKAPVKKKRRF</sequence>
<feature type="region of interest" description="Disordered" evidence="8">
    <location>
        <begin position="239"/>
        <end position="645"/>
    </location>
</feature>
<dbReference type="STRING" id="1036612.A0A1L9T1D7"/>
<dbReference type="PANTHER" id="PTHR32235:SF1">
    <property type="entry name" value="NON-HOMOLOGOUS END-JOINING FACTOR 1"/>
    <property type="match status" value="1"/>
</dbReference>
<evidence type="ECO:0000256" key="1">
    <source>
        <dbReference type="ARBA" id="ARBA00004123"/>
    </source>
</evidence>
<evidence type="ECO:0000259" key="10">
    <source>
        <dbReference type="Pfam" id="PF21928"/>
    </source>
</evidence>
<keyword evidence="4" id="KW-0234">DNA repair</keyword>
<proteinExistence type="inferred from homology"/>
<dbReference type="PANTHER" id="PTHR32235">
    <property type="entry name" value="NON-HOMOLOGOUS END-JOINING FACTOR 1"/>
    <property type="match status" value="1"/>
</dbReference>
<feature type="domain" description="XLF-like N-terminal" evidence="9">
    <location>
        <begin position="4"/>
        <end position="124"/>
    </location>
</feature>
<evidence type="ECO:0000313" key="12">
    <source>
        <dbReference type="Proteomes" id="UP000184356"/>
    </source>
</evidence>
<dbReference type="VEuPathDB" id="FungiDB:ASPSYDRAFT_559432"/>
<evidence type="ECO:0000259" key="9">
    <source>
        <dbReference type="Pfam" id="PF09302"/>
    </source>
</evidence>
<feature type="compositionally biased region" description="Acidic residues" evidence="8">
    <location>
        <begin position="290"/>
        <end position="307"/>
    </location>
</feature>
<feature type="domain" description="XLF-like coiled-coil region" evidence="10">
    <location>
        <begin position="127"/>
        <end position="179"/>
    </location>
</feature>
<protein>
    <recommendedName>
        <fullName evidence="7">Non-homologous end-joining factor 1</fullName>
    </recommendedName>
</protein>
<keyword evidence="5" id="KW-0539">Nucleus</keyword>
<dbReference type="GeneID" id="63765190"/>
<dbReference type="Gene3D" id="2.170.210.10">
    <property type="entry name" value="DNA double-strand break repair and VJ recombination XRCC4, N-terminal"/>
    <property type="match status" value="1"/>
</dbReference>
<keyword evidence="2" id="KW-0227">DNA damage</keyword>
<keyword evidence="3" id="KW-0238">DNA-binding</keyword>
<evidence type="ECO:0000256" key="3">
    <source>
        <dbReference type="ARBA" id="ARBA00023125"/>
    </source>
</evidence>
<gene>
    <name evidence="11" type="ORF">ASPSYDRAFT_559432</name>
</gene>
<dbReference type="Pfam" id="PF21928">
    <property type="entry name" value="XLF_CC"/>
    <property type="match status" value="1"/>
</dbReference>
<evidence type="ECO:0000313" key="11">
    <source>
        <dbReference type="EMBL" id="OJJ53274.1"/>
    </source>
</evidence>
<dbReference type="EMBL" id="KV878598">
    <property type="protein sequence ID" value="OJJ53274.1"/>
    <property type="molecule type" value="Genomic_DNA"/>
</dbReference>
<dbReference type="Proteomes" id="UP000184356">
    <property type="component" value="Unassembled WGS sequence"/>
</dbReference>
<dbReference type="OrthoDB" id="2155935at2759"/>
<feature type="compositionally biased region" description="Basic and acidic residues" evidence="8">
    <location>
        <begin position="542"/>
        <end position="551"/>
    </location>
</feature>
<keyword evidence="12" id="KW-1185">Reference proteome</keyword>
<dbReference type="InterPro" id="IPR053829">
    <property type="entry name" value="XLF-like_CC"/>
</dbReference>
<dbReference type="InterPro" id="IPR015381">
    <property type="entry name" value="XLF-like_N"/>
</dbReference>
<evidence type="ECO:0000256" key="2">
    <source>
        <dbReference type="ARBA" id="ARBA00022763"/>
    </source>
</evidence>
<dbReference type="RefSeq" id="XP_040697080.1">
    <property type="nucleotide sequence ID" value="XM_040849117.1"/>
</dbReference>
<dbReference type="GO" id="GO:0006303">
    <property type="term" value="P:double-strand break repair via nonhomologous end joining"/>
    <property type="evidence" value="ECO:0007669"/>
    <property type="project" value="UniProtKB-ARBA"/>
</dbReference>
<evidence type="ECO:0000256" key="7">
    <source>
        <dbReference type="ARBA" id="ARBA00044529"/>
    </source>
</evidence>